<protein>
    <submittedName>
        <fullName evidence="3">Uncharacterized protein</fullName>
    </submittedName>
</protein>
<name>A0A1R3GGY0_9ROSI</name>
<feature type="region of interest" description="Disordered" evidence="1">
    <location>
        <begin position="35"/>
        <end position="62"/>
    </location>
</feature>
<sequence length="85" mass="9183">MPILTHLCPDFVDRMSLRLLKILAVLLELAAPSKVLSEKRKASASSTTAAKKAKSHEGSHGGVGVDMNVTYEGELKKFILTYLVG</sequence>
<comment type="caution">
    <text evidence="3">The sequence shown here is derived from an EMBL/GenBank/DDBJ whole genome shotgun (WGS) entry which is preliminary data.</text>
</comment>
<feature type="signal peptide" evidence="2">
    <location>
        <begin position="1"/>
        <end position="37"/>
    </location>
</feature>
<dbReference type="EMBL" id="AWUE01022584">
    <property type="protein sequence ID" value="OMO57336.1"/>
    <property type="molecule type" value="Genomic_DNA"/>
</dbReference>
<accession>A0A1R3GGY0</accession>
<evidence type="ECO:0000256" key="2">
    <source>
        <dbReference type="SAM" id="SignalP"/>
    </source>
</evidence>
<organism evidence="3 4">
    <name type="scientific">Corchorus olitorius</name>
    <dbReference type="NCBI Taxonomy" id="93759"/>
    <lineage>
        <taxon>Eukaryota</taxon>
        <taxon>Viridiplantae</taxon>
        <taxon>Streptophyta</taxon>
        <taxon>Embryophyta</taxon>
        <taxon>Tracheophyta</taxon>
        <taxon>Spermatophyta</taxon>
        <taxon>Magnoliopsida</taxon>
        <taxon>eudicotyledons</taxon>
        <taxon>Gunneridae</taxon>
        <taxon>Pentapetalae</taxon>
        <taxon>rosids</taxon>
        <taxon>malvids</taxon>
        <taxon>Malvales</taxon>
        <taxon>Malvaceae</taxon>
        <taxon>Grewioideae</taxon>
        <taxon>Apeibeae</taxon>
        <taxon>Corchorus</taxon>
    </lineage>
</organism>
<keyword evidence="2" id="KW-0732">Signal</keyword>
<keyword evidence="4" id="KW-1185">Reference proteome</keyword>
<evidence type="ECO:0000313" key="4">
    <source>
        <dbReference type="Proteomes" id="UP000187203"/>
    </source>
</evidence>
<reference evidence="4" key="1">
    <citation type="submission" date="2013-09" db="EMBL/GenBank/DDBJ databases">
        <title>Corchorus olitorius genome sequencing.</title>
        <authorList>
            <person name="Alam M."/>
            <person name="Haque M.S."/>
            <person name="Islam M.S."/>
            <person name="Emdad E.M."/>
            <person name="Islam M.M."/>
            <person name="Ahmed B."/>
            <person name="Halim A."/>
            <person name="Hossen Q.M.M."/>
            <person name="Hossain M.Z."/>
            <person name="Ahmed R."/>
            <person name="Khan M.M."/>
            <person name="Islam R."/>
            <person name="Rashid M.M."/>
            <person name="Khan S.A."/>
            <person name="Rahman M.S."/>
            <person name="Alam M."/>
            <person name="Yahiya A.S."/>
            <person name="Khan M.S."/>
            <person name="Azam M.S."/>
            <person name="Haque T."/>
            <person name="Lashkar M.Z.H."/>
            <person name="Akhand A.I."/>
            <person name="Morshed G."/>
            <person name="Roy S."/>
            <person name="Uddin K.S."/>
            <person name="Rabeya T."/>
            <person name="Hossain A.S."/>
            <person name="Chowdhury A."/>
            <person name="Snigdha A.R."/>
            <person name="Mortoza M.S."/>
            <person name="Matin S.A."/>
            <person name="Hoque S.M.E."/>
            <person name="Islam M.K."/>
            <person name="Roy D.K."/>
            <person name="Haider R."/>
            <person name="Moosa M.M."/>
            <person name="Elias S.M."/>
            <person name="Hasan A.M."/>
            <person name="Jahan S."/>
            <person name="Shafiuddin M."/>
            <person name="Mahmood N."/>
            <person name="Shommy N.S."/>
        </authorList>
    </citation>
    <scope>NUCLEOTIDE SEQUENCE [LARGE SCALE GENOMIC DNA]</scope>
    <source>
        <strain evidence="4">cv. O-4</strain>
    </source>
</reference>
<gene>
    <name evidence="3" type="ORF">COLO4_35430</name>
</gene>
<dbReference type="Proteomes" id="UP000187203">
    <property type="component" value="Unassembled WGS sequence"/>
</dbReference>
<feature type="chain" id="PRO_5010330799" evidence="2">
    <location>
        <begin position="38"/>
        <end position="85"/>
    </location>
</feature>
<dbReference type="AlphaFoldDB" id="A0A1R3GGY0"/>
<evidence type="ECO:0000256" key="1">
    <source>
        <dbReference type="SAM" id="MobiDB-lite"/>
    </source>
</evidence>
<evidence type="ECO:0000313" key="3">
    <source>
        <dbReference type="EMBL" id="OMO57336.1"/>
    </source>
</evidence>
<proteinExistence type="predicted"/>